<dbReference type="Pfam" id="PF07478">
    <property type="entry name" value="Dala_Dala_lig_C"/>
    <property type="match status" value="1"/>
</dbReference>
<comment type="catalytic activity">
    <reaction evidence="14 15">
        <text>2 D-alanine + ATP = D-alanyl-D-alanine + ADP + phosphate + H(+)</text>
        <dbReference type="Rhea" id="RHEA:11224"/>
        <dbReference type="ChEBI" id="CHEBI:15378"/>
        <dbReference type="ChEBI" id="CHEBI:30616"/>
        <dbReference type="ChEBI" id="CHEBI:43474"/>
        <dbReference type="ChEBI" id="CHEBI:57416"/>
        <dbReference type="ChEBI" id="CHEBI:57822"/>
        <dbReference type="ChEBI" id="CHEBI:456216"/>
        <dbReference type="EC" id="6.3.2.4"/>
    </reaction>
</comment>
<comment type="cofactor">
    <cofactor evidence="2">
        <name>Mg(2+)</name>
        <dbReference type="ChEBI" id="CHEBI:18420"/>
    </cofactor>
</comment>
<comment type="caution">
    <text evidence="19">The sequence shown here is derived from an EMBL/GenBank/DDBJ whole genome shotgun (WGS) entry which is preliminary data.</text>
</comment>
<reference evidence="19 20" key="1">
    <citation type="submission" date="2024-01" db="EMBL/GenBank/DDBJ databases">
        <authorList>
            <person name="Kunselman E."/>
        </authorList>
    </citation>
    <scope>NUCLEOTIDE SEQUENCE [LARGE SCALE GENOMIC DNA]</scope>
    <source>
        <strain evidence="19">2 abalone samples</strain>
    </source>
</reference>
<dbReference type="SUPFAM" id="SSF56059">
    <property type="entry name" value="Glutathione synthetase ATP-binding domain-like"/>
    <property type="match status" value="1"/>
</dbReference>
<dbReference type="HAMAP" id="MF_00047">
    <property type="entry name" value="Dala_Dala_lig"/>
    <property type="match status" value="1"/>
</dbReference>
<dbReference type="InterPro" id="IPR016185">
    <property type="entry name" value="PreATP-grasp_dom_sf"/>
</dbReference>
<dbReference type="InterPro" id="IPR000291">
    <property type="entry name" value="D-Ala_lig_Van_CS"/>
</dbReference>
<evidence type="ECO:0000259" key="18">
    <source>
        <dbReference type="PROSITE" id="PS50975"/>
    </source>
</evidence>
<evidence type="ECO:0000313" key="20">
    <source>
        <dbReference type="Proteomes" id="UP001314181"/>
    </source>
</evidence>
<dbReference type="Proteomes" id="UP001314181">
    <property type="component" value="Unassembled WGS sequence"/>
</dbReference>
<keyword evidence="20" id="KW-1185">Reference proteome</keyword>
<dbReference type="PROSITE" id="PS00843">
    <property type="entry name" value="DALA_DALA_LIGASE_1"/>
    <property type="match status" value="1"/>
</dbReference>
<evidence type="ECO:0000256" key="3">
    <source>
        <dbReference type="ARBA" id="ARBA00003921"/>
    </source>
</evidence>
<evidence type="ECO:0000256" key="9">
    <source>
        <dbReference type="ARBA" id="ARBA00022741"/>
    </source>
</evidence>
<evidence type="ECO:0000256" key="5">
    <source>
        <dbReference type="ARBA" id="ARBA00010871"/>
    </source>
</evidence>
<keyword evidence="17" id="KW-1133">Transmembrane helix</keyword>
<evidence type="ECO:0000256" key="2">
    <source>
        <dbReference type="ARBA" id="ARBA00001946"/>
    </source>
</evidence>
<protein>
    <recommendedName>
        <fullName evidence="6 15">D-alanine--D-alanine ligase</fullName>
        <ecNumber evidence="6 15">6.3.2.4</ecNumber>
    </recommendedName>
    <alternativeName>
        <fullName evidence="15">D-Ala-D-Ala ligase</fullName>
    </alternativeName>
    <alternativeName>
        <fullName evidence="15">D-alanylalanine synthetase</fullName>
    </alternativeName>
</protein>
<proteinExistence type="inferred from homology"/>
<keyword evidence="7 15" id="KW-0963">Cytoplasm</keyword>
<sequence length="325" mass="35640">MLYVFYASIILCFFTGLVLMLCVVLLKGGDSPERFVSLTSAEMVEKSLLNLGYKTFSLDIRDNFFLELAKITPKPDILFLATHGGMGENGCLQGLCEFLNIPYTHSGVMSSAICMHKPTTKAICSMAGIPTPFGCVVNSLGVGCCDDIPPPHVVKPVFGGSSLDVMLVDHIRNINNFPKGDFLVEEYIHGRELTAGVLGDQYLGPLEIVLPDSKFFDYDAKYKNSSTQYVKPNLPQDVLDRLHLYTIKAHNACGCEVLSRVDFRYNTQKNKLFLLEINTNPGLSKRSLIPIMAANAGICFDDLIAKIITLSLAKKPINSNVVASG</sequence>
<keyword evidence="10 16" id="KW-0067">ATP-binding</keyword>
<evidence type="ECO:0000256" key="7">
    <source>
        <dbReference type="ARBA" id="ARBA00022490"/>
    </source>
</evidence>
<evidence type="ECO:0000256" key="15">
    <source>
        <dbReference type="HAMAP-Rule" id="MF_00047"/>
    </source>
</evidence>
<dbReference type="SUPFAM" id="SSF52440">
    <property type="entry name" value="PreATP-grasp domain"/>
    <property type="match status" value="1"/>
</dbReference>
<feature type="domain" description="ATP-grasp" evidence="18">
    <location>
        <begin position="121"/>
        <end position="309"/>
    </location>
</feature>
<evidence type="ECO:0000256" key="4">
    <source>
        <dbReference type="ARBA" id="ARBA00004496"/>
    </source>
</evidence>
<name>A0ABP0ETC2_9RICK</name>
<evidence type="ECO:0000256" key="12">
    <source>
        <dbReference type="ARBA" id="ARBA00022984"/>
    </source>
</evidence>
<dbReference type="EMBL" id="CAWVOK010000009">
    <property type="protein sequence ID" value="CAK8162501.1"/>
    <property type="molecule type" value="Genomic_DNA"/>
</dbReference>
<keyword evidence="13 15" id="KW-0961">Cell wall biogenesis/degradation</keyword>
<evidence type="ECO:0000256" key="17">
    <source>
        <dbReference type="SAM" id="Phobius"/>
    </source>
</evidence>
<dbReference type="EC" id="6.3.2.4" evidence="6 15"/>
<feature type="transmembrane region" description="Helical" evidence="17">
    <location>
        <begin position="6"/>
        <end position="26"/>
    </location>
</feature>
<dbReference type="PANTHER" id="PTHR23132">
    <property type="entry name" value="D-ALANINE--D-ALANINE LIGASE"/>
    <property type="match status" value="1"/>
</dbReference>
<evidence type="ECO:0000313" key="19">
    <source>
        <dbReference type="EMBL" id="CAK8162501.1"/>
    </source>
</evidence>
<evidence type="ECO:0000256" key="8">
    <source>
        <dbReference type="ARBA" id="ARBA00022598"/>
    </source>
</evidence>
<evidence type="ECO:0000256" key="16">
    <source>
        <dbReference type="PROSITE-ProRule" id="PRU00409"/>
    </source>
</evidence>
<comment type="similarity">
    <text evidence="5 15">Belongs to the D-alanine--D-alanine ligase family.</text>
</comment>
<evidence type="ECO:0000256" key="14">
    <source>
        <dbReference type="ARBA" id="ARBA00047614"/>
    </source>
</evidence>
<dbReference type="Gene3D" id="3.30.1490.20">
    <property type="entry name" value="ATP-grasp fold, A domain"/>
    <property type="match status" value="1"/>
</dbReference>
<evidence type="ECO:0000256" key="1">
    <source>
        <dbReference type="ARBA" id="ARBA00001936"/>
    </source>
</evidence>
<keyword evidence="8 15" id="KW-0436">Ligase</keyword>
<dbReference type="Gene3D" id="3.40.50.20">
    <property type="match status" value="1"/>
</dbReference>
<keyword evidence="11 15" id="KW-0133">Cell shape</keyword>
<dbReference type="GO" id="GO:0008716">
    <property type="term" value="F:D-alanine-D-alanine ligase activity"/>
    <property type="evidence" value="ECO:0007669"/>
    <property type="project" value="UniProtKB-EC"/>
</dbReference>
<keyword evidence="12 15" id="KW-0573">Peptidoglycan synthesis</keyword>
<dbReference type="InterPro" id="IPR011761">
    <property type="entry name" value="ATP-grasp"/>
</dbReference>
<evidence type="ECO:0000256" key="13">
    <source>
        <dbReference type="ARBA" id="ARBA00023316"/>
    </source>
</evidence>
<dbReference type="InterPro" id="IPR013815">
    <property type="entry name" value="ATP_grasp_subdomain_1"/>
</dbReference>
<comment type="function">
    <text evidence="3 15">Cell wall formation.</text>
</comment>
<comment type="cofactor">
    <cofactor evidence="1">
        <name>Mn(2+)</name>
        <dbReference type="ChEBI" id="CHEBI:29035"/>
    </cofactor>
</comment>
<keyword evidence="17" id="KW-0812">Transmembrane</keyword>
<comment type="subcellular location">
    <subcellularLocation>
        <location evidence="4 15">Cytoplasm</location>
    </subcellularLocation>
</comment>
<dbReference type="PROSITE" id="PS50975">
    <property type="entry name" value="ATP_GRASP"/>
    <property type="match status" value="1"/>
</dbReference>
<dbReference type="PANTHER" id="PTHR23132:SF23">
    <property type="entry name" value="D-ALANINE--D-ALANINE LIGASE B"/>
    <property type="match status" value="1"/>
</dbReference>
<evidence type="ECO:0000256" key="10">
    <source>
        <dbReference type="ARBA" id="ARBA00022840"/>
    </source>
</evidence>
<accession>A0ABP0ETC2</accession>
<keyword evidence="9 16" id="KW-0547">Nucleotide-binding</keyword>
<keyword evidence="17" id="KW-0472">Membrane</keyword>
<dbReference type="InterPro" id="IPR011095">
    <property type="entry name" value="Dala_Dala_lig_C"/>
</dbReference>
<organism evidence="19 20">
    <name type="scientific">Candidatus Xenohaliotis californiensis</name>
    <dbReference type="NCBI Taxonomy" id="84677"/>
    <lineage>
        <taxon>Bacteria</taxon>
        <taxon>Pseudomonadati</taxon>
        <taxon>Pseudomonadota</taxon>
        <taxon>Alphaproteobacteria</taxon>
        <taxon>Rickettsiales</taxon>
        <taxon>Anaplasmataceae</taxon>
        <taxon>Candidatus Xenohaliotis</taxon>
    </lineage>
</organism>
<dbReference type="NCBIfam" id="NF002378">
    <property type="entry name" value="PRK01372.1"/>
    <property type="match status" value="1"/>
</dbReference>
<dbReference type="InterPro" id="IPR005905">
    <property type="entry name" value="D_ala_D_ala"/>
</dbReference>
<comment type="pathway">
    <text evidence="15">Cell wall biogenesis; peptidoglycan biosynthesis.</text>
</comment>
<evidence type="ECO:0000256" key="6">
    <source>
        <dbReference type="ARBA" id="ARBA00012216"/>
    </source>
</evidence>
<dbReference type="Gene3D" id="3.30.470.20">
    <property type="entry name" value="ATP-grasp fold, B domain"/>
    <property type="match status" value="1"/>
</dbReference>
<gene>
    <name evidence="15 19" type="primary">ddl</name>
    <name evidence="19" type="ORF">CAXC1_180009</name>
</gene>
<evidence type="ECO:0000256" key="11">
    <source>
        <dbReference type="ARBA" id="ARBA00022960"/>
    </source>
</evidence>
<dbReference type="RefSeq" id="WP_338363584.1">
    <property type="nucleotide sequence ID" value="NZ_CAWVOK010000009.1"/>
</dbReference>